<comment type="caution">
    <text evidence="1">The sequence shown here is derived from an EMBL/GenBank/DDBJ whole genome shotgun (WGS) entry which is preliminary data.</text>
</comment>
<sequence>MKKSVLILAAVPVIGGLGGFGAGQFLKGDMATAAPAHQVAEPLSPAEGVLHDLAGEEQLHAPEVSQNERHGALEPDDGHGARFYPAAMTHEDTAEDHAQAHAAPQSGMHRIDPALIEAYRTDLAMTKAKDEARRKLDEKIAAMDAKGEQTTAHPSLLPVETEAAIAADAIKRIEASPDHVVKLGRMTVPVYKASKVTYFVADFGVSVTDLDQASHYYDGQNAARLRDQIIATMHVAAENQLMRGDDVDSEKLAARVAEDLRAKFAGVEDFLFLSLYKTDVPRG</sequence>
<dbReference type="EMBL" id="BMFJ01000004">
    <property type="protein sequence ID" value="GGE50658.1"/>
    <property type="molecule type" value="Genomic_DNA"/>
</dbReference>
<evidence type="ECO:0000313" key="2">
    <source>
        <dbReference type="Proteomes" id="UP000612855"/>
    </source>
</evidence>
<protein>
    <submittedName>
        <fullName evidence="1">Uncharacterized protein</fullName>
    </submittedName>
</protein>
<accession>A0A917AFY4</accession>
<keyword evidence="2" id="KW-1185">Reference proteome</keyword>
<proteinExistence type="predicted"/>
<gene>
    <name evidence="1" type="ORF">GCM10011360_42110</name>
</gene>
<organism evidence="1 2">
    <name type="scientific">Primorskyibacter flagellatus</name>
    <dbReference type="NCBI Taxonomy" id="1387277"/>
    <lineage>
        <taxon>Bacteria</taxon>
        <taxon>Pseudomonadati</taxon>
        <taxon>Pseudomonadota</taxon>
        <taxon>Alphaproteobacteria</taxon>
        <taxon>Rhodobacterales</taxon>
        <taxon>Roseobacteraceae</taxon>
        <taxon>Primorskyibacter</taxon>
    </lineage>
</organism>
<name>A0A917AFY4_9RHOB</name>
<reference evidence="2" key="1">
    <citation type="journal article" date="2019" name="Int. J. Syst. Evol. Microbiol.">
        <title>The Global Catalogue of Microorganisms (GCM) 10K type strain sequencing project: providing services to taxonomists for standard genome sequencing and annotation.</title>
        <authorList>
            <consortium name="The Broad Institute Genomics Platform"/>
            <consortium name="The Broad Institute Genome Sequencing Center for Infectious Disease"/>
            <person name="Wu L."/>
            <person name="Ma J."/>
        </authorList>
    </citation>
    <scope>NUCLEOTIDE SEQUENCE [LARGE SCALE GENOMIC DNA]</scope>
    <source>
        <strain evidence="2">CGMCC 1.12664</strain>
    </source>
</reference>
<evidence type="ECO:0000313" key="1">
    <source>
        <dbReference type="EMBL" id="GGE50658.1"/>
    </source>
</evidence>
<dbReference type="Proteomes" id="UP000612855">
    <property type="component" value="Unassembled WGS sequence"/>
</dbReference>
<dbReference type="AlphaFoldDB" id="A0A917AFY4"/>
<dbReference type="RefSeq" id="WP_188479701.1">
    <property type="nucleotide sequence ID" value="NZ_BMFJ01000004.1"/>
</dbReference>